<evidence type="ECO:0000313" key="2">
    <source>
        <dbReference type="Proteomes" id="UP000032541"/>
    </source>
</evidence>
<reference evidence="1 2" key="1">
    <citation type="journal article" date="2015" name="BMC Genomics">
        <title>Comparative genome analysis of Prevotella intermedia strain isolated from infected root canal reveals features related to pathogenicity and adaptation.</title>
        <authorList>
            <person name="Ruan Y."/>
            <person name="Shen L."/>
            <person name="Zou Y."/>
            <person name="Qi Z."/>
            <person name="Yin J."/>
            <person name="Jiang J."/>
            <person name="Guo L."/>
            <person name="He L."/>
            <person name="Chen Z."/>
            <person name="Tang Z."/>
            <person name="Qin S."/>
        </authorList>
    </citation>
    <scope>NUCLEOTIDE SEQUENCE [LARGE SCALE GENOMIC DNA]</scope>
    <source>
        <strain evidence="1 2">ZT</strain>
    </source>
</reference>
<dbReference type="PANTHER" id="PTHR21621:SF0">
    <property type="entry name" value="BETA-CITRYLGLUTAMATE SYNTHASE B-RELATED"/>
    <property type="match status" value="1"/>
</dbReference>
<dbReference type="Gene3D" id="3.30.470.20">
    <property type="entry name" value="ATP-grasp fold, B domain"/>
    <property type="match status" value="1"/>
</dbReference>
<dbReference type="GO" id="GO:0009432">
    <property type="term" value="P:SOS response"/>
    <property type="evidence" value="ECO:0007669"/>
    <property type="project" value="TreeGrafter"/>
</dbReference>
<dbReference type="Proteomes" id="UP000032541">
    <property type="component" value="Unassembled WGS sequence"/>
</dbReference>
<dbReference type="GO" id="GO:0005737">
    <property type="term" value="C:cytoplasm"/>
    <property type="evidence" value="ECO:0007669"/>
    <property type="project" value="TreeGrafter"/>
</dbReference>
<dbReference type="AlphaFoldDB" id="A0AAP0YKQ5"/>
<evidence type="ECO:0000313" key="1">
    <source>
        <dbReference type="EMBL" id="KJJ86623.1"/>
    </source>
</evidence>
<dbReference type="RefSeq" id="WP_045167918.1">
    <property type="nucleotide sequence ID" value="NZ_ATMK01000020.1"/>
</dbReference>
<accession>A0AAP0YKQ5</accession>
<protein>
    <recommendedName>
        <fullName evidence="3">ATP-grasp domain-containing protein</fullName>
    </recommendedName>
</protein>
<dbReference type="EMBL" id="ATMK01000020">
    <property type="protein sequence ID" value="KJJ86623.1"/>
    <property type="molecule type" value="Genomic_DNA"/>
</dbReference>
<gene>
    <name evidence="1" type="ORF">M573_120032</name>
</gene>
<comment type="caution">
    <text evidence="1">The sequence shown here is derived from an EMBL/GenBank/DDBJ whole genome shotgun (WGS) entry which is preliminary data.</text>
</comment>
<dbReference type="GO" id="GO:0018169">
    <property type="term" value="F:ribosomal S6-glutamic acid ligase activity"/>
    <property type="evidence" value="ECO:0007669"/>
    <property type="project" value="TreeGrafter"/>
</dbReference>
<evidence type="ECO:0008006" key="3">
    <source>
        <dbReference type="Google" id="ProtNLM"/>
    </source>
</evidence>
<dbReference type="SUPFAM" id="SSF56059">
    <property type="entry name" value="Glutathione synthetase ATP-binding domain-like"/>
    <property type="match status" value="1"/>
</dbReference>
<proteinExistence type="predicted"/>
<dbReference type="PANTHER" id="PTHR21621">
    <property type="entry name" value="RIBOSOMAL PROTEIN S6 MODIFICATION PROTEIN"/>
    <property type="match status" value="1"/>
</dbReference>
<sequence length="332" mass="38783">MILILSYKAYEQGTDPIIEWLLYYNYPFKKVVIEDLLSTPLSLDSQNGDVFFDGINLSKEVQVIFYRRFKKNIPIRLEGGDLGSVSKKIIRESNYELDALVDYMFFLLKDKYWIPKCESFSVNKEIVLKKAREVGLLVPRSIVTNSKCKLEKFESEVKKIVYKPIDQISYYTIGPYTYSCYTTEIKRSIKNSLPEIFFPSLFQELIEAEYEIRTFFLDGEFFSSAIIRSQISLNHNIDIKLDFNKVETDWVNYTLPRDIKRKLVALMKKLGLNTGSIDIIKGINGKFYFIEVNPVGQYLAPSFLCNYNIDKRIAECLIEKDKNLSQLYQQET</sequence>
<organism evidence="1 2">
    <name type="scientific">Prevotella intermedia ZT</name>
    <dbReference type="NCBI Taxonomy" id="1347790"/>
    <lineage>
        <taxon>Bacteria</taxon>
        <taxon>Pseudomonadati</taxon>
        <taxon>Bacteroidota</taxon>
        <taxon>Bacteroidia</taxon>
        <taxon>Bacteroidales</taxon>
        <taxon>Prevotellaceae</taxon>
        <taxon>Prevotella</taxon>
    </lineage>
</organism>
<name>A0AAP0YKQ5_PREIN</name>